<feature type="signal peptide" evidence="1">
    <location>
        <begin position="1"/>
        <end position="16"/>
    </location>
</feature>
<evidence type="ECO:0000313" key="4">
    <source>
        <dbReference type="EMBL" id="KAH8690315.1"/>
    </source>
</evidence>
<evidence type="ECO:0000259" key="2">
    <source>
        <dbReference type="Pfam" id="PF07075"/>
    </source>
</evidence>
<dbReference type="Gene3D" id="3.90.1150.140">
    <property type="match status" value="1"/>
</dbReference>
<name>A0AAD4KEX4_9EURO</name>
<dbReference type="InterPro" id="IPR008302">
    <property type="entry name" value="NamZ"/>
</dbReference>
<dbReference type="AlphaFoldDB" id="A0AAD4KEX4"/>
<evidence type="ECO:0000259" key="3">
    <source>
        <dbReference type="Pfam" id="PF20732"/>
    </source>
</evidence>
<protein>
    <recommendedName>
        <fullName evidence="6">DUF1343-domain-containing protein</fullName>
    </recommendedName>
</protein>
<feature type="domain" description="Peptidoglycan beta-N-acetylmuramidase NamZ C-terminal" evidence="3">
    <location>
        <begin position="255"/>
        <end position="422"/>
    </location>
</feature>
<comment type="caution">
    <text evidence="4">The sequence shown here is derived from an EMBL/GenBank/DDBJ whole genome shotgun (WGS) entry which is preliminary data.</text>
</comment>
<accession>A0AAD4KEX4</accession>
<dbReference type="PANTHER" id="PTHR42915">
    <property type="entry name" value="HYPOTHETICAL 460 KDA PROTEIN IN FEUA-SIGW INTERGENIC REGION [PRECURSOR]"/>
    <property type="match status" value="1"/>
</dbReference>
<dbReference type="CDD" id="cd12148">
    <property type="entry name" value="fungal_TF_MHR"/>
    <property type="match status" value="1"/>
</dbReference>
<evidence type="ECO:0000313" key="5">
    <source>
        <dbReference type="Proteomes" id="UP001201262"/>
    </source>
</evidence>
<dbReference type="Pfam" id="PF07075">
    <property type="entry name" value="NamZ_N"/>
    <property type="match status" value="1"/>
</dbReference>
<proteinExistence type="predicted"/>
<sequence length="1120" mass="124522">MRATNLIIAFSAVGWAKPVVQTGLDVLRAENYSKLAGRKVIILSNPTGVTPELDLGVDVMFKSGSVDLVGVMGPEHGFRGTAQAGGSEGTFTDPETGLTVYDAYNVNTTTLVRYITESEADTVIFDIQDVGARFYTYTWAMYDTMVAAAFTNTTFIVLDRPNPLTGMNAFGPVLNETYASYVGRRPIAQAHGMTSGELATMFVGEGWIQQAANGSELRLEVVKMRGWKRWMAWKDTGLPWVMPSPNMPTVDTAFIYPGTCMFEGTSISEGRGTTRPFELLGSPFVNDSWVTTMRTLDVPHVNFRSACFTPTTSKFDAETVCGLQNYITLDNVRDYESFDPVYLGVSLLWSAKNLYTHSENDSGFGNTTQSFHWLFNGANGSLYDIDVLSGGPLIREAIEAGHTPAEIRAQWGQGLREFKKRRVDAKCQTRPISLSEQMARIASVFPRVSHAVSPNWLVTIAVQHVRAALIAKSCLGVSTEKTHSGETNLLQQSRIVLCALQSSAANSPTSERPLSTFQMKPYPNPGFQGSSSLKTVLENLGGNLAVGIETSRSISATQHSSRDAVLRADSCRMVEEGVQLLDTFLEYLSHEALRATFSGTKMSGLEAHLGFSLLPPFFESLINEVELLKVSQNRQDTLHTLSQRLFENANQPVEIHEFLTLHDFISQYTGPNLRWETVGLIIALAGLASTEIRVPHAVCKTEEERQLLRTNLVHLCNKCVAFCDSLDTLNDVTMIFLYESFLLASVFYGDQSFKAWRRLNHASSALFADGLHETVKERQLLPFFIINLRQQIFARIYGSDISFAVFLGRPPRVSKRFCFTNMPLDVSEDTYYLVGGALDQELHNLDRAGWNTLGQINRSAIIRWSMITSMIREDTLETLLGRGLSDIPQRIIDLRAKIGQAWDDLPSFLTGPTQNLWQRGRPCHEVDILHQIRLFYLHTTFLIEWAASRHGLDNTKVLFVNASELLEWVNNALVRREQLSTIGLVSLAWRVASCALPAAGVLAWYLLQPSSRTGLGQLDPSSRRQSVENLSVLIAHMGILHDPGDGNYQLFCQAKNALQSAMDTILQPSRTDHSESPLDITDPTIHADWLYSDYLGLGVDSWIGLPDRGSFTRLDDNMPY</sequence>
<feature type="domain" description="Peptidoglycan beta-N-acetylmuramidase NamZ N-terminal" evidence="2">
    <location>
        <begin position="40"/>
        <end position="250"/>
    </location>
</feature>
<dbReference type="Pfam" id="PF20732">
    <property type="entry name" value="NamZ_C"/>
    <property type="match status" value="1"/>
</dbReference>
<organism evidence="4 5">
    <name type="scientific">Talaromyces proteolyticus</name>
    <dbReference type="NCBI Taxonomy" id="1131652"/>
    <lineage>
        <taxon>Eukaryota</taxon>
        <taxon>Fungi</taxon>
        <taxon>Dikarya</taxon>
        <taxon>Ascomycota</taxon>
        <taxon>Pezizomycotina</taxon>
        <taxon>Eurotiomycetes</taxon>
        <taxon>Eurotiomycetidae</taxon>
        <taxon>Eurotiales</taxon>
        <taxon>Trichocomaceae</taxon>
        <taxon>Talaromyces</taxon>
        <taxon>Talaromyces sect. Bacilispori</taxon>
    </lineage>
</organism>
<dbReference type="Proteomes" id="UP001201262">
    <property type="component" value="Unassembled WGS sequence"/>
</dbReference>
<reference evidence="4" key="1">
    <citation type="submission" date="2021-12" db="EMBL/GenBank/DDBJ databases">
        <title>Convergent genome expansion in fungi linked to evolution of root-endophyte symbiosis.</title>
        <authorList>
            <consortium name="DOE Joint Genome Institute"/>
            <person name="Ke Y.-H."/>
            <person name="Bonito G."/>
            <person name="Liao H.-L."/>
            <person name="Looney B."/>
            <person name="Rojas-Flechas A."/>
            <person name="Nash J."/>
            <person name="Hameed K."/>
            <person name="Schadt C."/>
            <person name="Martin F."/>
            <person name="Crous P.W."/>
            <person name="Miettinen O."/>
            <person name="Magnuson J.K."/>
            <person name="Labbe J."/>
            <person name="Jacobson D."/>
            <person name="Doktycz M.J."/>
            <person name="Veneault-Fourrey C."/>
            <person name="Kuo A."/>
            <person name="Mondo S."/>
            <person name="Calhoun S."/>
            <person name="Riley R."/>
            <person name="Ohm R."/>
            <person name="LaButti K."/>
            <person name="Andreopoulos B."/>
            <person name="Pangilinan J."/>
            <person name="Nolan M."/>
            <person name="Tritt A."/>
            <person name="Clum A."/>
            <person name="Lipzen A."/>
            <person name="Daum C."/>
            <person name="Barry K."/>
            <person name="Grigoriev I.V."/>
            <person name="Vilgalys R."/>
        </authorList>
    </citation>
    <scope>NUCLEOTIDE SEQUENCE</scope>
    <source>
        <strain evidence="4">PMI_201</strain>
    </source>
</reference>
<dbReference type="InterPro" id="IPR048502">
    <property type="entry name" value="NamZ_N"/>
</dbReference>
<dbReference type="EMBL" id="JAJTJA010000014">
    <property type="protein sequence ID" value="KAH8690315.1"/>
    <property type="molecule type" value="Genomic_DNA"/>
</dbReference>
<dbReference type="InterPro" id="IPR048503">
    <property type="entry name" value="NamZ_C"/>
</dbReference>
<dbReference type="GeneID" id="70249801"/>
<keyword evidence="1" id="KW-0732">Signal</keyword>
<evidence type="ECO:0000256" key="1">
    <source>
        <dbReference type="SAM" id="SignalP"/>
    </source>
</evidence>
<dbReference type="GO" id="GO:0033922">
    <property type="term" value="F:peptidoglycan beta-N-acetylmuramidase activity"/>
    <property type="evidence" value="ECO:0007669"/>
    <property type="project" value="InterPro"/>
</dbReference>
<evidence type="ECO:0008006" key="6">
    <source>
        <dbReference type="Google" id="ProtNLM"/>
    </source>
</evidence>
<dbReference type="Gene3D" id="3.40.50.12170">
    <property type="entry name" value="Uncharacterised protein PF07075, DUF1343"/>
    <property type="match status" value="1"/>
</dbReference>
<gene>
    <name evidence="4" type="ORF">BGW36DRAFT_420669</name>
</gene>
<keyword evidence="5" id="KW-1185">Reference proteome</keyword>
<dbReference type="RefSeq" id="XP_046066598.1">
    <property type="nucleotide sequence ID" value="XM_046219514.1"/>
</dbReference>
<dbReference type="PANTHER" id="PTHR42915:SF1">
    <property type="entry name" value="PEPTIDOGLYCAN BETA-N-ACETYLMURAMIDASE NAMZ"/>
    <property type="match status" value="1"/>
</dbReference>
<feature type="chain" id="PRO_5042289274" description="DUF1343-domain-containing protein" evidence="1">
    <location>
        <begin position="17"/>
        <end position="1120"/>
    </location>
</feature>